<dbReference type="RefSeq" id="XP_058309450.1">
    <property type="nucleotide sequence ID" value="XM_058452912.1"/>
</dbReference>
<reference evidence="2" key="1">
    <citation type="submission" date="2022-12" db="EMBL/GenBank/DDBJ databases">
        <authorList>
            <person name="Petersen C."/>
        </authorList>
    </citation>
    <scope>NUCLEOTIDE SEQUENCE</scope>
    <source>
        <strain evidence="2">IBT 15544</strain>
    </source>
</reference>
<dbReference type="EMBL" id="JAPQKR010000012">
    <property type="protein sequence ID" value="KAJ5204971.1"/>
    <property type="molecule type" value="Genomic_DNA"/>
</dbReference>
<proteinExistence type="predicted"/>
<dbReference type="Proteomes" id="UP001150904">
    <property type="component" value="Unassembled WGS sequence"/>
</dbReference>
<dbReference type="GeneID" id="83180213"/>
<evidence type="ECO:0000313" key="3">
    <source>
        <dbReference type="Proteomes" id="UP001150904"/>
    </source>
</evidence>
<keyword evidence="3" id="KW-1185">Reference proteome</keyword>
<feature type="chain" id="PRO_5040772269" evidence="1">
    <location>
        <begin position="35"/>
        <end position="69"/>
    </location>
</feature>
<sequence>MVGPARRLFPPDLMALALVIGLSVDCMINKGVRAVKADTTRDSTNKKYPVILGSFYILSTFRMHFTIAE</sequence>
<reference evidence="2" key="2">
    <citation type="journal article" date="2023" name="IMA Fungus">
        <title>Comparative genomic study of the Penicillium genus elucidates a diverse pangenome and 15 lateral gene transfer events.</title>
        <authorList>
            <person name="Petersen C."/>
            <person name="Sorensen T."/>
            <person name="Nielsen M.R."/>
            <person name="Sondergaard T.E."/>
            <person name="Sorensen J.L."/>
            <person name="Fitzpatrick D.A."/>
            <person name="Frisvad J.C."/>
            <person name="Nielsen K.L."/>
        </authorList>
    </citation>
    <scope>NUCLEOTIDE SEQUENCE</scope>
    <source>
        <strain evidence="2">IBT 15544</strain>
    </source>
</reference>
<evidence type="ECO:0000313" key="2">
    <source>
        <dbReference type="EMBL" id="KAJ5204971.1"/>
    </source>
</evidence>
<gene>
    <name evidence="2" type="ORF">N7498_005850</name>
</gene>
<protein>
    <submittedName>
        <fullName evidence="2">Uncharacterized protein</fullName>
    </submittedName>
</protein>
<feature type="signal peptide" evidence="1">
    <location>
        <begin position="1"/>
        <end position="34"/>
    </location>
</feature>
<organism evidence="2 3">
    <name type="scientific">Penicillium cinerascens</name>
    <dbReference type="NCBI Taxonomy" id="70096"/>
    <lineage>
        <taxon>Eukaryota</taxon>
        <taxon>Fungi</taxon>
        <taxon>Dikarya</taxon>
        <taxon>Ascomycota</taxon>
        <taxon>Pezizomycotina</taxon>
        <taxon>Eurotiomycetes</taxon>
        <taxon>Eurotiomycetidae</taxon>
        <taxon>Eurotiales</taxon>
        <taxon>Aspergillaceae</taxon>
        <taxon>Penicillium</taxon>
    </lineage>
</organism>
<accession>A0A9W9MP82</accession>
<comment type="caution">
    <text evidence="2">The sequence shown here is derived from an EMBL/GenBank/DDBJ whole genome shotgun (WGS) entry which is preliminary data.</text>
</comment>
<name>A0A9W9MP82_9EURO</name>
<dbReference type="AlphaFoldDB" id="A0A9W9MP82"/>
<keyword evidence="1" id="KW-0732">Signal</keyword>
<evidence type="ECO:0000256" key="1">
    <source>
        <dbReference type="SAM" id="SignalP"/>
    </source>
</evidence>